<evidence type="ECO:0000313" key="1">
    <source>
        <dbReference type="EMBL" id="GHP14139.1"/>
    </source>
</evidence>
<organism evidence="1 2">
    <name type="scientific">Lentilactobacillus fungorum</name>
    <dbReference type="NCBI Taxonomy" id="2201250"/>
    <lineage>
        <taxon>Bacteria</taxon>
        <taxon>Bacillati</taxon>
        <taxon>Bacillota</taxon>
        <taxon>Bacilli</taxon>
        <taxon>Lactobacillales</taxon>
        <taxon>Lactobacillaceae</taxon>
        <taxon>Lentilactobacillus</taxon>
    </lineage>
</organism>
<accession>A0ABQ3W3F6</accession>
<gene>
    <name evidence="1" type="ORF">YK48G_15640</name>
</gene>
<keyword evidence="2" id="KW-1185">Reference proteome</keyword>
<protein>
    <recommendedName>
        <fullName evidence="3">Ribose 5-phosphate isomerase A</fullName>
    </recommendedName>
</protein>
<dbReference type="InterPro" id="IPR037171">
    <property type="entry name" value="NagB/RpiA_transferase-like"/>
</dbReference>
<proteinExistence type="predicted"/>
<evidence type="ECO:0008006" key="3">
    <source>
        <dbReference type="Google" id="ProtNLM"/>
    </source>
</evidence>
<dbReference type="Gene3D" id="3.40.50.1360">
    <property type="match status" value="1"/>
</dbReference>
<evidence type="ECO:0000313" key="2">
    <source>
        <dbReference type="Proteomes" id="UP000604765"/>
    </source>
</evidence>
<name>A0ABQ3W3F6_9LACO</name>
<reference evidence="1 2" key="1">
    <citation type="journal article" date="2021" name="Int. J. Syst. Evol. Microbiol.">
        <title>Lentilactobacillus fungorum sp. nov., isolated from spent mushroom substrates.</title>
        <authorList>
            <person name="Tohno M."/>
            <person name="Tanizawa Y."/>
            <person name="Kojima Y."/>
            <person name="Sakamoto M."/>
            <person name="Ohkuma M."/>
            <person name="Kobayashi H."/>
        </authorList>
    </citation>
    <scope>NUCLEOTIDE SEQUENCE [LARGE SCALE GENOMIC DNA]</scope>
    <source>
        <strain evidence="1 2">YK48G</strain>
    </source>
</reference>
<dbReference type="EMBL" id="BNJR01000014">
    <property type="protein sequence ID" value="GHP14139.1"/>
    <property type="molecule type" value="Genomic_DNA"/>
</dbReference>
<sequence length="45" mass="4912">MTHQDELKKLVGQAAVEFIEDQTVVGLGTGLTVRFMVDALGEHVK</sequence>
<dbReference type="Proteomes" id="UP000604765">
    <property type="component" value="Unassembled WGS sequence"/>
</dbReference>
<dbReference type="SUPFAM" id="SSF100950">
    <property type="entry name" value="NagB/RpiA/CoA transferase-like"/>
    <property type="match status" value="1"/>
</dbReference>
<comment type="caution">
    <text evidence="1">The sequence shown here is derived from an EMBL/GenBank/DDBJ whole genome shotgun (WGS) entry which is preliminary data.</text>
</comment>